<dbReference type="AlphaFoldDB" id="A0A344J620"/>
<evidence type="ECO:0000313" key="3">
    <source>
        <dbReference type="Proteomes" id="UP000251842"/>
    </source>
</evidence>
<organism evidence="2 3">
    <name type="scientific">Solilutibacter oculi</name>
    <dbReference type="NCBI Taxonomy" id="2698682"/>
    <lineage>
        <taxon>Bacteria</taxon>
        <taxon>Pseudomonadati</taxon>
        <taxon>Pseudomonadota</taxon>
        <taxon>Gammaproteobacteria</taxon>
        <taxon>Lysobacterales</taxon>
        <taxon>Lysobacteraceae</taxon>
        <taxon>Solilutibacter</taxon>
    </lineage>
</organism>
<dbReference type="Proteomes" id="UP000251842">
    <property type="component" value="Chromosome"/>
</dbReference>
<evidence type="ECO:0000313" key="2">
    <source>
        <dbReference type="EMBL" id="AXA84480.1"/>
    </source>
</evidence>
<dbReference type="KEGG" id="lue:DCD74_07095"/>
<dbReference type="OrthoDB" id="6400417at2"/>
<reference evidence="3" key="1">
    <citation type="submission" date="2018-05" db="EMBL/GenBank/DDBJ databases">
        <title>Luteimonas pekinense sp. nov., isolated from human Meibomian gland secretions, Beijing, China.</title>
        <authorList>
            <person name="Wen T."/>
            <person name="Bai H."/>
            <person name="Lv H."/>
        </authorList>
    </citation>
    <scope>NUCLEOTIDE SEQUENCE [LARGE SCALE GENOMIC DNA]</scope>
    <source>
        <strain evidence="3">83-4</strain>
    </source>
</reference>
<keyword evidence="1" id="KW-0732">Signal</keyword>
<accession>A0A344J620</accession>
<name>A0A344J620_9GAMM</name>
<evidence type="ECO:0000256" key="1">
    <source>
        <dbReference type="SAM" id="SignalP"/>
    </source>
</evidence>
<sequence>MKISMLFGLMLILFTTLPAWADDRPGKLLPFDPALSPEIVVILPKEGIEETKAGAPTELAFNANINYGRAFSTLSNAQYDSQDIDGYSVRWLHPNQLEVAKLKGTTTKTGAISYAVDLRAKETPTTYALHMSLTDKRQETPFDLMRSLYTVKSFEADEAREQLLKPIVHFRTEVDSEFGADSLRANFERLGQPARWNRIMAKRFNLGKDAQFFTLPSTTPGVSVQYVLDVFPYRNGAKAVITGQIVGAPTSPNTVDMTGILRSTLDQIRAIAFD</sequence>
<proteinExistence type="predicted"/>
<gene>
    <name evidence="2" type="ORF">DCD74_07095</name>
</gene>
<dbReference type="EMBL" id="CP029556">
    <property type="protein sequence ID" value="AXA84480.1"/>
    <property type="molecule type" value="Genomic_DNA"/>
</dbReference>
<keyword evidence="3" id="KW-1185">Reference proteome</keyword>
<protein>
    <submittedName>
        <fullName evidence="2">Uncharacterized protein</fullName>
    </submittedName>
</protein>
<feature type="signal peptide" evidence="1">
    <location>
        <begin position="1"/>
        <end position="21"/>
    </location>
</feature>
<feature type="chain" id="PRO_5016741653" evidence="1">
    <location>
        <begin position="22"/>
        <end position="274"/>
    </location>
</feature>